<comment type="similarity">
    <text evidence="1">Belongs to the VHL family.</text>
</comment>
<dbReference type="Gene3D" id="2.60.40.780">
    <property type="entry name" value="von Hippel-Lindau disease tumour suppressor, beta domain"/>
    <property type="match status" value="1"/>
</dbReference>
<name>A0A0M6Z938_9HYPH</name>
<dbReference type="InterPro" id="IPR036208">
    <property type="entry name" value="VHL_sf"/>
</dbReference>
<reference evidence="6" key="1">
    <citation type="submission" date="2015-07" db="EMBL/GenBank/DDBJ databases">
        <authorList>
            <person name="Rodrigo-Torres Lidia"/>
            <person name="Arahal R.David."/>
        </authorList>
    </citation>
    <scope>NUCLEOTIDE SEQUENCE [LARGE SCALE GENOMIC DNA]</scope>
    <source>
        <strain evidence="6">CECT 5096</strain>
    </source>
</reference>
<dbReference type="OrthoDB" id="8905713at2"/>
<evidence type="ECO:0000256" key="1">
    <source>
        <dbReference type="ARBA" id="ARBA00010057"/>
    </source>
</evidence>
<dbReference type="InterPro" id="IPR024053">
    <property type="entry name" value="VHL_beta_dom"/>
</dbReference>
<feature type="signal peptide" evidence="3">
    <location>
        <begin position="1"/>
        <end position="35"/>
    </location>
</feature>
<protein>
    <recommendedName>
        <fullName evidence="4">von Hippel-Lindau disease tumour suppressor beta domain-containing protein</fullName>
    </recommendedName>
</protein>
<dbReference type="STRING" id="311410.LA5095_02531"/>
<feature type="chain" id="PRO_5009787701" description="von Hippel-Lindau disease tumour suppressor beta domain-containing protein" evidence="3">
    <location>
        <begin position="36"/>
        <end position="608"/>
    </location>
</feature>
<keyword evidence="6" id="KW-1185">Reference proteome</keyword>
<dbReference type="RefSeq" id="WP_055115335.1">
    <property type="nucleotide sequence ID" value="NZ_CANKXR010000002.1"/>
</dbReference>
<dbReference type="InterPro" id="IPR022772">
    <property type="entry name" value="VHL_tumour_suppress_b/a_dom"/>
</dbReference>
<gene>
    <name evidence="5" type="ORF">LA5096_01387</name>
</gene>
<feature type="compositionally biased region" description="Polar residues" evidence="2">
    <location>
        <begin position="149"/>
        <end position="166"/>
    </location>
</feature>
<dbReference type="AlphaFoldDB" id="A0A0M6Z938"/>
<evidence type="ECO:0000313" key="6">
    <source>
        <dbReference type="Proteomes" id="UP000049983"/>
    </source>
</evidence>
<feature type="region of interest" description="Disordered" evidence="2">
    <location>
        <begin position="116"/>
        <end position="225"/>
    </location>
</feature>
<evidence type="ECO:0000256" key="2">
    <source>
        <dbReference type="SAM" id="MobiDB-lite"/>
    </source>
</evidence>
<evidence type="ECO:0000259" key="4">
    <source>
        <dbReference type="Pfam" id="PF01847"/>
    </source>
</evidence>
<feature type="domain" description="von Hippel-Lindau disease tumour suppressor beta" evidence="4">
    <location>
        <begin position="396"/>
        <end position="457"/>
    </location>
</feature>
<keyword evidence="3" id="KW-0732">Signal</keyword>
<dbReference type="InterPro" id="IPR037140">
    <property type="entry name" value="VHL_beta_dom_sf"/>
</dbReference>
<proteinExistence type="inferred from homology"/>
<dbReference type="CDD" id="cd05468">
    <property type="entry name" value="pVHL"/>
    <property type="match status" value="1"/>
</dbReference>
<evidence type="ECO:0000256" key="3">
    <source>
        <dbReference type="SAM" id="SignalP"/>
    </source>
</evidence>
<dbReference type="GeneID" id="97668811"/>
<organism evidence="5 6">
    <name type="scientific">Roseibium album</name>
    <dbReference type="NCBI Taxonomy" id="311410"/>
    <lineage>
        <taxon>Bacteria</taxon>
        <taxon>Pseudomonadati</taxon>
        <taxon>Pseudomonadota</taxon>
        <taxon>Alphaproteobacteria</taxon>
        <taxon>Hyphomicrobiales</taxon>
        <taxon>Stappiaceae</taxon>
        <taxon>Roseibium</taxon>
    </lineage>
</organism>
<dbReference type="SUPFAM" id="SSF49468">
    <property type="entry name" value="VHL"/>
    <property type="match status" value="1"/>
</dbReference>
<accession>A0A0M6Z938</accession>
<dbReference type="EMBL" id="CXWC01000002">
    <property type="protein sequence ID" value="CTQ67240.1"/>
    <property type="molecule type" value="Genomic_DNA"/>
</dbReference>
<evidence type="ECO:0000313" key="5">
    <source>
        <dbReference type="EMBL" id="CTQ67240.1"/>
    </source>
</evidence>
<feature type="compositionally biased region" description="Polar residues" evidence="2">
    <location>
        <begin position="189"/>
        <end position="209"/>
    </location>
</feature>
<dbReference type="Proteomes" id="UP000049983">
    <property type="component" value="Unassembled WGS sequence"/>
</dbReference>
<sequence>MRLVAACSFDTPVTKSRLLAACSVIFLTCGTSALAQSVPETVRVNVEPSEPGIRSIAVNKQYRPIISRDDKGVVIDTMGSNNKLPPCDVKLEVTLENSRILHRDADLCSGSTLVVDVSSDGKPGATARIVGTSSGVSAGPVANAPADTGASQTSTPSVQQSGQSDEQAVAEVSPSSESGGLQPLEQVDTPISASDPNNPAGTPGSTGDFETTVRESLSGGAGNTQAILVSPADGREWGSEPGGQPGSISTLQHTVPQTDNRDFRADCTTQSGFAKITFQQAPAGLQEGMPQAIRVTAGDYSATFNAFGSSNANEAGISLPEVNIEMTDPLWEAMIRQSELSIAVEGLQPYPVSLGGSANPIRLFVATCSLPQQIVGDGAFGEDPGSDLSCSELGRVRSVEAVQPGQIVFRNSGRQPVEVHWVDYRGGERPYARLEAGQILEQQTYVSHAWTVRGANGECRGIYVTQSPYREVVIGGSGTFGNTNAGGFGGSNGGQGGFQGDQFGNGIPNGPVPPGSVGGDNQPNFQQQAARTNVADYLCTAGIDLNVVFSPDGQTATVAEMGYGAVTLERFGSANTFHYEGQGHILKGQLQNATWTRPGLRDVFCARR</sequence>
<dbReference type="Pfam" id="PF01847">
    <property type="entry name" value="VHL"/>
    <property type="match status" value="1"/>
</dbReference>